<dbReference type="InterPro" id="IPR043519">
    <property type="entry name" value="NT_sf"/>
</dbReference>
<feature type="domain" description="RelA/SpoT" evidence="1">
    <location>
        <begin position="47"/>
        <end position="170"/>
    </location>
</feature>
<dbReference type="SUPFAM" id="SSF81301">
    <property type="entry name" value="Nucleotidyltransferase"/>
    <property type="match status" value="1"/>
</dbReference>
<dbReference type="Gene3D" id="1.10.287.860">
    <property type="entry name" value="Nucleotidyltransferase"/>
    <property type="match status" value="1"/>
</dbReference>
<organism evidence="2">
    <name type="scientific">Candidatus Kentrum sp. UNK</name>
    <dbReference type="NCBI Taxonomy" id="2126344"/>
    <lineage>
        <taxon>Bacteria</taxon>
        <taxon>Pseudomonadati</taxon>
        <taxon>Pseudomonadota</taxon>
        <taxon>Gammaproteobacteria</taxon>
        <taxon>Candidatus Kentrum</taxon>
    </lineage>
</organism>
<dbReference type="EMBL" id="CAADGD010000013">
    <property type="protein sequence ID" value="VFK69378.1"/>
    <property type="molecule type" value="Genomic_DNA"/>
</dbReference>
<dbReference type="InterPro" id="IPR007685">
    <property type="entry name" value="RelA_SpoT"/>
</dbReference>
<accession>A0A451AJ44</accession>
<evidence type="ECO:0000313" key="2">
    <source>
        <dbReference type="EMBL" id="VFK66073.1"/>
    </source>
</evidence>
<dbReference type="SMART" id="SM00954">
    <property type="entry name" value="RelA_SpoT"/>
    <property type="match status" value="1"/>
</dbReference>
<reference evidence="2" key="1">
    <citation type="submission" date="2019-02" db="EMBL/GenBank/DDBJ databases">
        <authorList>
            <person name="Gruber-Vodicka R. H."/>
            <person name="Seah K. B. B."/>
        </authorList>
    </citation>
    <scope>NUCLEOTIDE SEQUENCE</scope>
    <source>
        <strain evidence="3">BECK_BY19</strain>
        <strain evidence="2">BECK_BY8</strain>
    </source>
</reference>
<dbReference type="GO" id="GO:0015969">
    <property type="term" value="P:guanosine tetraphosphate metabolic process"/>
    <property type="evidence" value="ECO:0007669"/>
    <property type="project" value="InterPro"/>
</dbReference>
<dbReference type="PANTHER" id="PTHR41773:SF1">
    <property type="entry name" value="RELA_SPOT DOMAIN-CONTAINING PROTEIN"/>
    <property type="match status" value="1"/>
</dbReference>
<evidence type="ECO:0000259" key="1">
    <source>
        <dbReference type="SMART" id="SM00954"/>
    </source>
</evidence>
<proteinExistence type="predicted"/>
<dbReference type="EMBL" id="CAADFZ010000078">
    <property type="protein sequence ID" value="VFK66073.1"/>
    <property type="molecule type" value="Genomic_DNA"/>
</dbReference>
<dbReference type="Pfam" id="PF04607">
    <property type="entry name" value="RelA_SpoT"/>
    <property type="match status" value="1"/>
</dbReference>
<gene>
    <name evidence="2" type="ORF">BECKUNK1418G_GA0071005_107819</name>
    <name evidence="3" type="ORF">BECKUNK1418H_GA0071006_101310</name>
</gene>
<dbReference type="CDD" id="cd05399">
    <property type="entry name" value="NT_Rel-Spo_like"/>
    <property type="match status" value="1"/>
</dbReference>
<dbReference type="PANTHER" id="PTHR41773">
    <property type="entry name" value="GTP PYROPHOSPHATASE-RELATED"/>
    <property type="match status" value="1"/>
</dbReference>
<sequence length="204" mass="23718">MMKIDKKSIINQYDANRSNYERLVEIVEYGLNESIKKRGIKIHTLISRIKGVDSLLDKIERKKITRPFEQIHDLVGFRVVCLFLSDLDEIGDVIKKEFHVFEEDDKVNESEMQIFGYMSVHLKARLKHSPGAKFGDELARIPFEIQARTIAQDAWASISHHLDYKKTGAIPQELKRDFYALSGLFYVADTHFSILRKEKKQSFA</sequence>
<protein>
    <submittedName>
        <fullName evidence="2">PpGpp synthetase catalytic domain-containing protein (RelA/SpoT-type nucleotidyltranferase)</fullName>
    </submittedName>
</protein>
<dbReference type="Gene3D" id="3.30.460.10">
    <property type="entry name" value="Beta Polymerase, domain 2"/>
    <property type="match status" value="1"/>
</dbReference>
<dbReference type="AlphaFoldDB" id="A0A451AJ44"/>
<evidence type="ECO:0000313" key="3">
    <source>
        <dbReference type="EMBL" id="VFK69378.1"/>
    </source>
</evidence>
<name>A0A451AJ44_9GAMM</name>